<name>A0A942SXG9_9BACI</name>
<dbReference type="PRINTS" id="PR00864">
    <property type="entry name" value="PREPILNPTASE"/>
</dbReference>
<feature type="transmembrane region" description="Helical" evidence="10">
    <location>
        <begin position="143"/>
        <end position="161"/>
    </location>
</feature>
<dbReference type="PANTHER" id="PTHR30487:SF0">
    <property type="entry name" value="PREPILIN LEADER PEPTIDASE_N-METHYLTRANSFERASE-RELATED"/>
    <property type="match status" value="1"/>
</dbReference>
<gene>
    <name evidence="13" type="ORF">KHB02_09600</name>
</gene>
<comment type="function">
    <text evidence="9">Plays an essential role in type IV pili and type II pseudopili formation by proteolytically removing the leader sequence from substrate proteins and subsequently monomethylating the alpha-amino group of the newly exposed N-terminal phenylalanine.</text>
</comment>
<dbReference type="Pfam" id="PF06750">
    <property type="entry name" value="A24_N_bact"/>
    <property type="match status" value="1"/>
</dbReference>
<dbReference type="GO" id="GO:0006465">
    <property type="term" value="P:signal peptide processing"/>
    <property type="evidence" value="ECO:0007669"/>
    <property type="project" value="TreeGrafter"/>
</dbReference>
<protein>
    <recommendedName>
        <fullName evidence="9">Prepilin leader peptidase/N-methyltransferase</fullName>
        <ecNumber evidence="9">2.1.1.-</ecNumber>
        <ecNumber evidence="9">3.4.23.43</ecNumber>
    </recommendedName>
</protein>
<evidence type="ECO:0000256" key="7">
    <source>
        <dbReference type="ARBA" id="ARBA00023136"/>
    </source>
</evidence>
<dbReference type="EC" id="3.4.23.43" evidence="9"/>
<dbReference type="Gene3D" id="1.20.120.1220">
    <property type="match status" value="1"/>
</dbReference>
<dbReference type="InterPro" id="IPR014032">
    <property type="entry name" value="Peptidase_A24A_bac"/>
</dbReference>
<keyword evidence="4" id="KW-0997">Cell inner membrane</keyword>
<evidence type="ECO:0000256" key="1">
    <source>
        <dbReference type="ARBA" id="ARBA00004429"/>
    </source>
</evidence>
<keyword evidence="7 10" id="KW-0472">Membrane</keyword>
<accession>A0A942SXG9</accession>
<feature type="domain" description="Prepilin peptidase A24 N-terminal" evidence="12">
    <location>
        <begin position="13"/>
        <end position="96"/>
    </location>
</feature>
<organism evidence="13">
    <name type="scientific">Neobacillus citreus</name>
    <dbReference type="NCBI Taxonomy" id="2833578"/>
    <lineage>
        <taxon>Bacteria</taxon>
        <taxon>Bacillati</taxon>
        <taxon>Bacillota</taxon>
        <taxon>Bacilli</taxon>
        <taxon>Bacillales</taxon>
        <taxon>Bacillaceae</taxon>
        <taxon>Neobacillus</taxon>
    </lineage>
</organism>
<keyword evidence="9" id="KW-0489">Methyltransferase</keyword>
<keyword evidence="9" id="KW-0645">Protease</keyword>
<keyword evidence="6 10" id="KW-1133">Transmembrane helix</keyword>
<dbReference type="InterPro" id="IPR050882">
    <property type="entry name" value="Prepilin_peptidase/N-MTase"/>
</dbReference>
<feature type="transmembrane region" description="Helical" evidence="10">
    <location>
        <begin position="248"/>
        <end position="267"/>
    </location>
</feature>
<feature type="transmembrane region" description="Helical" evidence="10">
    <location>
        <begin position="173"/>
        <end position="193"/>
    </location>
</feature>
<evidence type="ECO:0000256" key="8">
    <source>
        <dbReference type="RuleBase" id="RU003793"/>
    </source>
</evidence>
<reference evidence="13" key="1">
    <citation type="submission" date="2021-05" db="EMBL/GenBank/DDBJ databases">
        <title>Novel Bacillus species.</title>
        <authorList>
            <person name="Liu G."/>
        </authorList>
    </citation>
    <scope>NUCLEOTIDE SEQUENCE</scope>
    <source>
        <strain evidence="13">FJAT-50051</strain>
    </source>
</reference>
<evidence type="ECO:0000256" key="9">
    <source>
        <dbReference type="RuleBase" id="RU003794"/>
    </source>
</evidence>
<dbReference type="PANTHER" id="PTHR30487">
    <property type="entry name" value="TYPE 4 PREPILIN-LIKE PROTEINS LEADER PEPTIDE-PROCESSING ENZYME"/>
    <property type="match status" value="1"/>
</dbReference>
<evidence type="ECO:0000256" key="4">
    <source>
        <dbReference type="ARBA" id="ARBA00022519"/>
    </source>
</evidence>
<comment type="subcellular location">
    <subcellularLocation>
        <location evidence="1">Cell inner membrane</location>
        <topology evidence="1">Multi-pass membrane protein</topology>
    </subcellularLocation>
    <subcellularLocation>
        <location evidence="9">Cell membrane</location>
        <topology evidence="9">Multi-pass membrane protein</topology>
    </subcellularLocation>
</comment>
<proteinExistence type="inferred from homology"/>
<comment type="caution">
    <text evidence="13">The sequence shown here is derived from an EMBL/GenBank/DDBJ whole genome shotgun (WGS) entry which is preliminary data.</text>
</comment>
<dbReference type="InterPro" id="IPR010627">
    <property type="entry name" value="Prepilin_pept_A24_N"/>
</dbReference>
<comment type="similarity">
    <text evidence="2 8">Belongs to the peptidase A24 family.</text>
</comment>
<keyword evidence="3" id="KW-1003">Cell membrane</keyword>
<feature type="domain" description="Prepilin type IV endopeptidase peptidase" evidence="11">
    <location>
        <begin position="121"/>
        <end position="232"/>
    </location>
</feature>
<keyword evidence="9" id="KW-0808">Transferase</keyword>
<comment type="catalytic activity">
    <reaction evidence="9">
        <text>Typically cleaves a -Gly-|-Phe- bond to release an N-terminal, basic peptide of 5-8 residues from type IV prepilin, and then N-methylates the new N-terminal amino group, the methyl donor being S-adenosyl-L-methionine.</text>
        <dbReference type="EC" id="3.4.23.43"/>
    </reaction>
</comment>
<dbReference type="EC" id="2.1.1.-" evidence="9"/>
<feature type="transmembrane region" description="Helical" evidence="10">
    <location>
        <begin position="83"/>
        <end position="103"/>
    </location>
</feature>
<evidence type="ECO:0000256" key="5">
    <source>
        <dbReference type="ARBA" id="ARBA00022692"/>
    </source>
</evidence>
<dbReference type="InterPro" id="IPR000045">
    <property type="entry name" value="Prepilin_IV_endopep_pep"/>
</dbReference>
<feature type="transmembrane region" description="Helical" evidence="10">
    <location>
        <begin position="110"/>
        <end position="131"/>
    </location>
</feature>
<dbReference type="GO" id="GO:0032259">
    <property type="term" value="P:methylation"/>
    <property type="evidence" value="ECO:0007669"/>
    <property type="project" value="UniProtKB-KW"/>
</dbReference>
<sequence length="277" mass="27902">MTAALLFVGTTALLGLCVGSFLNVVVHRVPAGLSVVSPPSACPDCGHGIRPRDNVPVLSWALLGGRCRDCSTPISARYPAVELATAALFALVVVRFGTAVVTATDVRTALAGAVLLVVMLYLMAITVALTLIDLDVRRLPNAIVLPAYPVSAVLLTVASAVSGDWGALVRAGVGLLVLGGLYLLLALAVPGGMGFGDVKLAGVLGLVLAYLGWGPLAVGAFGAFLLGGTFAIVLLAVGRAGRGSGIPFGPWMLGGAWLGAAVGGPVFDGYLHVIGLA</sequence>
<dbReference type="AlphaFoldDB" id="A0A942SXG9"/>
<evidence type="ECO:0000256" key="10">
    <source>
        <dbReference type="SAM" id="Phobius"/>
    </source>
</evidence>
<feature type="transmembrane region" description="Helical" evidence="10">
    <location>
        <begin position="213"/>
        <end position="236"/>
    </location>
</feature>
<keyword evidence="5 9" id="KW-0812">Transmembrane</keyword>
<evidence type="ECO:0000256" key="2">
    <source>
        <dbReference type="ARBA" id="ARBA00005801"/>
    </source>
</evidence>
<evidence type="ECO:0000259" key="11">
    <source>
        <dbReference type="Pfam" id="PF01478"/>
    </source>
</evidence>
<evidence type="ECO:0000256" key="3">
    <source>
        <dbReference type="ARBA" id="ARBA00022475"/>
    </source>
</evidence>
<dbReference type="Pfam" id="PF01478">
    <property type="entry name" value="Peptidase_A24"/>
    <property type="match status" value="1"/>
</dbReference>
<keyword evidence="9" id="KW-0511">Multifunctional enzyme</keyword>
<dbReference type="EMBL" id="JAGYPE010000002">
    <property type="protein sequence ID" value="MBS4181640.1"/>
    <property type="molecule type" value="Genomic_DNA"/>
</dbReference>
<evidence type="ECO:0000259" key="12">
    <source>
        <dbReference type="Pfam" id="PF06750"/>
    </source>
</evidence>
<dbReference type="GO" id="GO:0008168">
    <property type="term" value="F:methyltransferase activity"/>
    <property type="evidence" value="ECO:0007669"/>
    <property type="project" value="UniProtKB-KW"/>
</dbReference>
<dbReference type="GO" id="GO:0004190">
    <property type="term" value="F:aspartic-type endopeptidase activity"/>
    <property type="evidence" value="ECO:0007669"/>
    <property type="project" value="UniProtKB-EC"/>
</dbReference>
<evidence type="ECO:0000256" key="6">
    <source>
        <dbReference type="ARBA" id="ARBA00022989"/>
    </source>
</evidence>
<keyword evidence="9" id="KW-0378">Hydrolase</keyword>
<dbReference type="GO" id="GO:0005886">
    <property type="term" value="C:plasma membrane"/>
    <property type="evidence" value="ECO:0007669"/>
    <property type="project" value="UniProtKB-SubCell"/>
</dbReference>
<evidence type="ECO:0000313" key="13">
    <source>
        <dbReference type="EMBL" id="MBS4181640.1"/>
    </source>
</evidence>